<sequence>MKVPVEAVGSRHVYTFTRNVSRLNFEPNNFTEKPKLDFQPLTA</sequence>
<protein>
    <submittedName>
        <fullName evidence="1">Uncharacterized protein</fullName>
    </submittedName>
</protein>
<organism evidence="1">
    <name type="scientific">Rhizophora mucronata</name>
    <name type="common">Asiatic mangrove</name>
    <dbReference type="NCBI Taxonomy" id="61149"/>
    <lineage>
        <taxon>Eukaryota</taxon>
        <taxon>Viridiplantae</taxon>
        <taxon>Streptophyta</taxon>
        <taxon>Embryophyta</taxon>
        <taxon>Tracheophyta</taxon>
        <taxon>Spermatophyta</taxon>
        <taxon>Magnoliopsida</taxon>
        <taxon>eudicotyledons</taxon>
        <taxon>Gunneridae</taxon>
        <taxon>Pentapetalae</taxon>
        <taxon>rosids</taxon>
        <taxon>fabids</taxon>
        <taxon>Malpighiales</taxon>
        <taxon>Rhizophoraceae</taxon>
        <taxon>Rhizophora</taxon>
    </lineage>
</organism>
<name>A0A2P2N255_RHIMU</name>
<accession>A0A2P2N255</accession>
<evidence type="ECO:0000313" key="1">
    <source>
        <dbReference type="EMBL" id="MBX36572.1"/>
    </source>
</evidence>
<dbReference type="EMBL" id="GGEC01056088">
    <property type="protein sequence ID" value="MBX36572.1"/>
    <property type="molecule type" value="Transcribed_RNA"/>
</dbReference>
<proteinExistence type="predicted"/>
<reference evidence="1" key="1">
    <citation type="submission" date="2018-02" db="EMBL/GenBank/DDBJ databases">
        <title>Rhizophora mucronata_Transcriptome.</title>
        <authorList>
            <person name="Meera S.P."/>
            <person name="Sreeshan A."/>
            <person name="Augustine A."/>
        </authorList>
    </citation>
    <scope>NUCLEOTIDE SEQUENCE</scope>
    <source>
        <tissue evidence="1">Leaf</tissue>
    </source>
</reference>
<dbReference type="AlphaFoldDB" id="A0A2P2N255"/>